<feature type="domain" description="Probable transposase IS891/IS1136/IS1341" evidence="8">
    <location>
        <begin position="164"/>
        <end position="272"/>
    </location>
</feature>
<evidence type="ECO:0000256" key="3">
    <source>
        <dbReference type="ARBA" id="ARBA00022578"/>
    </source>
</evidence>
<evidence type="ECO:0000313" key="12">
    <source>
        <dbReference type="Proteomes" id="UP000317315"/>
    </source>
</evidence>
<dbReference type="GO" id="GO:0046872">
    <property type="term" value="F:metal ion binding"/>
    <property type="evidence" value="ECO:0007669"/>
    <property type="project" value="UniProtKB-KW"/>
</dbReference>
<dbReference type="InterPro" id="IPR010095">
    <property type="entry name" value="Cas12f1-like_TNB"/>
</dbReference>
<evidence type="ECO:0000256" key="6">
    <source>
        <dbReference type="ARBA" id="ARBA00023125"/>
    </source>
</evidence>
<comment type="similarity">
    <text evidence="1">In the C-terminal section; belongs to the transposase 35 family.</text>
</comment>
<evidence type="ECO:0000259" key="8">
    <source>
        <dbReference type="Pfam" id="PF01385"/>
    </source>
</evidence>
<evidence type="ECO:0000259" key="9">
    <source>
        <dbReference type="Pfam" id="PF07282"/>
    </source>
</evidence>
<feature type="domain" description="Transposase putative helix-turn-helix" evidence="10">
    <location>
        <begin position="1"/>
        <end position="46"/>
    </location>
</feature>
<evidence type="ECO:0000259" key="10">
    <source>
        <dbReference type="Pfam" id="PF12323"/>
    </source>
</evidence>
<dbReference type="Pfam" id="PF01385">
    <property type="entry name" value="OrfB_IS605"/>
    <property type="match status" value="1"/>
</dbReference>
<keyword evidence="3" id="KW-0815">Transposition</keyword>
<keyword evidence="6" id="KW-0238">DNA-binding</keyword>
<dbReference type="NCBIfam" id="NF038281">
    <property type="entry name" value="IS200_TnpB"/>
    <property type="match status" value="1"/>
</dbReference>
<dbReference type="InterPro" id="IPR021027">
    <property type="entry name" value="Transposase_put_HTH"/>
</dbReference>
<sequence length="387" mass="45473">MLYVYRFRLYPKEGQIEFLNRQIGHCRFVYNKLLEIAKKDYEVEGKKWNYYEYKKLLPKLKEEFSFLKEANSQSLQEAVRWLDRAFKNFFKGLAKFPKFKSKKRTNSISIPQHFRIEGNKVKIPKLKKPIRFIKHREIKGKIKSITITKTPTGKFYLNILVDREIEPLPKENKIVAIDVGLTHFCTISNGEKIEKPKHLIESEKRLKKLQRHLSRKEVGSKRFLRLKKRIAKLHEKIKNQRDDFLHKLSRKIIGDNQAVIVEDLNIKGMIKNSRLAKHIADASWRRFIQYLEYKAKLYGRELIKVDTFFPSSKLCSKCGYKNDGLKLSDREWTCPLCKTKHDRDINAALNLLKEGLTRLKRVVGVDRPELMPVEGAMAPCEAGSPSL</sequence>
<keyword evidence="4" id="KW-0479">Metal-binding</keyword>
<feature type="domain" description="Cas12f1-like TNB" evidence="9">
    <location>
        <begin position="284"/>
        <end position="351"/>
    </location>
</feature>
<dbReference type="NCBIfam" id="TIGR01766">
    <property type="entry name" value="IS200/IS605 family accessory protein TnpB-like domain"/>
    <property type="match status" value="1"/>
</dbReference>
<proteinExistence type="inferred from homology"/>
<evidence type="ECO:0000256" key="4">
    <source>
        <dbReference type="ARBA" id="ARBA00022723"/>
    </source>
</evidence>
<dbReference type="EMBL" id="FXTM01000003">
    <property type="protein sequence ID" value="SMO41360.1"/>
    <property type="molecule type" value="Genomic_DNA"/>
</dbReference>
<keyword evidence="5" id="KW-0862">Zinc</keyword>
<name>A0A521B3R1_9BACT</name>
<dbReference type="InterPro" id="IPR051399">
    <property type="entry name" value="RNA-guided_DNA_endo/Transpos"/>
</dbReference>
<dbReference type="NCBIfam" id="NF040570">
    <property type="entry name" value="guided_TnpB"/>
    <property type="match status" value="1"/>
</dbReference>
<dbReference type="Pfam" id="PF12323">
    <property type="entry name" value="HTH_OrfB_IS605"/>
    <property type="match status" value="1"/>
</dbReference>
<comment type="similarity">
    <text evidence="2">In the N-terminal section; belongs to the transposase 2 family.</text>
</comment>
<evidence type="ECO:0000256" key="1">
    <source>
        <dbReference type="ARBA" id="ARBA00008761"/>
    </source>
</evidence>
<keyword evidence="7" id="KW-0233">DNA recombination</keyword>
<gene>
    <name evidence="11" type="ORF">SAMN06269117_10395</name>
</gene>
<dbReference type="AlphaFoldDB" id="A0A521B3R1"/>
<dbReference type="InterPro" id="IPR053522">
    <property type="entry name" value="RNA-guided_endonuclease_TnpB"/>
</dbReference>
<dbReference type="Proteomes" id="UP000317315">
    <property type="component" value="Unassembled WGS sequence"/>
</dbReference>
<evidence type="ECO:0000256" key="2">
    <source>
        <dbReference type="ARBA" id="ARBA00011044"/>
    </source>
</evidence>
<evidence type="ECO:0000256" key="7">
    <source>
        <dbReference type="ARBA" id="ARBA00023172"/>
    </source>
</evidence>
<dbReference type="GO" id="GO:0032196">
    <property type="term" value="P:transposition"/>
    <property type="evidence" value="ECO:0007669"/>
    <property type="project" value="UniProtKB-KW"/>
</dbReference>
<protein>
    <submittedName>
        <fullName evidence="11">Putative transposase</fullName>
    </submittedName>
</protein>
<dbReference type="PANTHER" id="PTHR30405:SF11">
    <property type="entry name" value="RNA-GUIDED DNA ENDONUCLEASE RV2885C-RELATED"/>
    <property type="match status" value="1"/>
</dbReference>
<dbReference type="GO" id="GO:0003677">
    <property type="term" value="F:DNA binding"/>
    <property type="evidence" value="ECO:0007669"/>
    <property type="project" value="UniProtKB-KW"/>
</dbReference>
<evidence type="ECO:0000256" key="5">
    <source>
        <dbReference type="ARBA" id="ARBA00022833"/>
    </source>
</evidence>
<dbReference type="GO" id="GO:0006310">
    <property type="term" value="P:DNA recombination"/>
    <property type="evidence" value="ECO:0007669"/>
    <property type="project" value="UniProtKB-KW"/>
</dbReference>
<dbReference type="InterPro" id="IPR001959">
    <property type="entry name" value="Transposase"/>
</dbReference>
<keyword evidence="12" id="KW-1185">Reference proteome</keyword>
<dbReference type="RefSeq" id="WP_142934017.1">
    <property type="nucleotide sequence ID" value="NZ_FXTM01000003.1"/>
</dbReference>
<reference evidence="11 12" key="1">
    <citation type="submission" date="2017-05" db="EMBL/GenBank/DDBJ databases">
        <authorList>
            <person name="Varghese N."/>
            <person name="Submissions S."/>
        </authorList>
    </citation>
    <scope>NUCLEOTIDE SEQUENCE [LARGE SCALE GENOMIC DNA]</scope>
    <source>
        <strain evidence="11 12">DSM 16304</strain>
    </source>
</reference>
<dbReference type="Pfam" id="PF07282">
    <property type="entry name" value="Cas12f1-like_TNB"/>
    <property type="match status" value="1"/>
</dbReference>
<dbReference type="PANTHER" id="PTHR30405">
    <property type="entry name" value="TRANSPOSASE"/>
    <property type="match status" value="1"/>
</dbReference>
<organism evidence="11 12">
    <name type="scientific">Balnearium lithotrophicum</name>
    <dbReference type="NCBI Taxonomy" id="223788"/>
    <lineage>
        <taxon>Bacteria</taxon>
        <taxon>Pseudomonadati</taxon>
        <taxon>Aquificota</taxon>
        <taxon>Aquificia</taxon>
        <taxon>Desulfurobacteriales</taxon>
        <taxon>Desulfurobacteriaceae</taxon>
        <taxon>Balnearium</taxon>
    </lineage>
</organism>
<evidence type="ECO:0000313" key="11">
    <source>
        <dbReference type="EMBL" id="SMO41360.1"/>
    </source>
</evidence>
<accession>A0A521B3R1</accession>
<dbReference type="OrthoDB" id="10676at2"/>